<dbReference type="OrthoDB" id="1264301at2"/>
<dbReference type="RefSeq" id="WP_058441811.1">
    <property type="nucleotide sequence ID" value="NZ_CAAAHU010000035.1"/>
</dbReference>
<evidence type="ECO:0008006" key="3">
    <source>
        <dbReference type="Google" id="ProtNLM"/>
    </source>
</evidence>
<keyword evidence="2" id="KW-1185">Reference proteome</keyword>
<reference evidence="1 2" key="1">
    <citation type="submission" date="2015-11" db="EMBL/GenBank/DDBJ databases">
        <title>Genomic analysis of 38 Legionella species identifies large and diverse effector repertoires.</title>
        <authorList>
            <person name="Burstein D."/>
            <person name="Amaro F."/>
            <person name="Zusman T."/>
            <person name="Lifshitz Z."/>
            <person name="Cohen O."/>
            <person name="Gilbert J.A."/>
            <person name="Pupko T."/>
            <person name="Shuman H.A."/>
            <person name="Segal G."/>
        </authorList>
    </citation>
    <scope>NUCLEOTIDE SEQUENCE [LARGE SCALE GENOMIC DNA]</scope>
    <source>
        <strain evidence="1 2">ATCC 43878</strain>
    </source>
</reference>
<dbReference type="Proteomes" id="UP000054742">
    <property type="component" value="Unassembled WGS sequence"/>
</dbReference>
<dbReference type="Pfam" id="PF09926">
    <property type="entry name" value="DUF2158"/>
    <property type="match status" value="1"/>
</dbReference>
<accession>A0A0W0SF28</accession>
<dbReference type="EMBL" id="LNXV01000025">
    <property type="protein sequence ID" value="KTC81761.1"/>
    <property type="molecule type" value="Genomic_DNA"/>
</dbReference>
<evidence type="ECO:0000313" key="2">
    <source>
        <dbReference type="Proteomes" id="UP000054742"/>
    </source>
</evidence>
<gene>
    <name evidence="1" type="ORF">Lbru_1751</name>
</gene>
<evidence type="ECO:0000313" key="1">
    <source>
        <dbReference type="EMBL" id="KTC81761.1"/>
    </source>
</evidence>
<dbReference type="InterPro" id="IPR019226">
    <property type="entry name" value="DUF2158"/>
</dbReference>
<name>A0A0W0SF28_9GAMM</name>
<sequence>MDNQFKVGDVVILKSGGPKMTVVSVEAENELRCTWFVNGEIKEDFFILDILKKTEESDE</sequence>
<dbReference type="PATRIC" id="fig|29422.6.peg.1865"/>
<proteinExistence type="predicted"/>
<comment type="caution">
    <text evidence="1">The sequence shown here is derived from an EMBL/GenBank/DDBJ whole genome shotgun (WGS) entry which is preliminary data.</text>
</comment>
<organism evidence="1 2">
    <name type="scientific">Legionella brunensis</name>
    <dbReference type="NCBI Taxonomy" id="29422"/>
    <lineage>
        <taxon>Bacteria</taxon>
        <taxon>Pseudomonadati</taxon>
        <taxon>Pseudomonadota</taxon>
        <taxon>Gammaproteobacteria</taxon>
        <taxon>Legionellales</taxon>
        <taxon>Legionellaceae</taxon>
        <taxon>Legionella</taxon>
    </lineage>
</organism>
<protein>
    <recommendedName>
        <fullName evidence="3">DUF2158 domain-containing protein</fullName>
    </recommendedName>
</protein>
<dbReference type="AlphaFoldDB" id="A0A0W0SF28"/>